<feature type="transmembrane region" description="Helical" evidence="10">
    <location>
        <begin position="238"/>
        <end position="258"/>
    </location>
</feature>
<evidence type="ECO:0000256" key="3">
    <source>
        <dbReference type="ARBA" id="ARBA00022630"/>
    </source>
</evidence>
<keyword evidence="3 10" id="KW-0285">Flavoprotein</keyword>
<comment type="caution">
    <text evidence="11">The sequence shown here is derived from an EMBL/GenBank/DDBJ whole genome shotgun (WGS) entry which is preliminary data.</text>
</comment>
<keyword evidence="1 10" id="KW-0813">Transport</keyword>
<sequence>MGEMLHVSSNPHVRDRMTTAKIMQMVFVALLPAAAVGVWNFGLRALLVLCVSVLSAVCSEWVYDHFMHKPNTVKDWSAAVTGLLLGMNMPVSIPLWIPVLGSVFAIIVVKQLFGGLGQNFMNPALAARCFLLISFSARMTDFSVSDSFKGVVDTVTGATPLAALKDHGFVSGSVPIRNLFVGNIQGTIGETSALAILLGAVILLTFKVIDLKIPLTYLGTFSVFVVLYLCFSGKGFDMNYLLSELFSGGLMLGAWFMATDYVTSPITQKGQYVYGICLGIVTGVFRLFGASAEGVSYAIIFCNLLVPQIERFTCPTAFGKGGKKHE</sequence>
<keyword evidence="4 10" id="KW-0288">FMN</keyword>
<keyword evidence="6 10" id="KW-1278">Translocase</keyword>
<dbReference type="EC" id="7.-.-.-" evidence="10"/>
<feature type="modified residue" description="FMN phosphoryl threonine" evidence="10">
    <location>
        <position position="159"/>
    </location>
</feature>
<comment type="function">
    <text evidence="10">Part of a membrane-bound complex that couples electron transfer with translocation of ions across the membrane.</text>
</comment>
<comment type="caution">
    <text evidence="10">Lacks conserved residue(s) required for the propagation of feature annotation.</text>
</comment>
<keyword evidence="9 10" id="KW-0472">Membrane</keyword>
<dbReference type="Pfam" id="PF03116">
    <property type="entry name" value="NQR2_RnfD_RnfE"/>
    <property type="match status" value="1"/>
</dbReference>
<dbReference type="HAMAP" id="MF_00462">
    <property type="entry name" value="RsxD_RnfD"/>
    <property type="match status" value="1"/>
</dbReference>
<comment type="subcellular location">
    <subcellularLocation>
        <location evidence="10">Cell membrane</location>
        <topology evidence="10">Multi-pass membrane protein</topology>
    </subcellularLocation>
</comment>
<accession>A0ABT2TRB8</accession>
<comment type="cofactor">
    <cofactor evidence="10">
        <name>FMN</name>
        <dbReference type="ChEBI" id="CHEBI:58210"/>
    </cofactor>
</comment>
<evidence type="ECO:0000256" key="7">
    <source>
        <dbReference type="ARBA" id="ARBA00022982"/>
    </source>
</evidence>
<keyword evidence="12" id="KW-1185">Reference proteome</keyword>
<dbReference type="PANTHER" id="PTHR30578">
    <property type="entry name" value="ELECTRON TRANSPORT COMPLEX PROTEIN RNFD"/>
    <property type="match status" value="1"/>
</dbReference>
<evidence type="ECO:0000313" key="11">
    <source>
        <dbReference type="EMBL" id="MCU6764132.1"/>
    </source>
</evidence>
<name>A0ABT2TRB8_9FIRM</name>
<protein>
    <recommendedName>
        <fullName evidence="10">Ion-translocating oxidoreductase complex subunit D</fullName>
        <ecNumber evidence="10">7.-.-.-</ecNumber>
    </recommendedName>
    <alternativeName>
        <fullName evidence="10">Rnf electron transport complex subunit D</fullName>
    </alternativeName>
</protein>
<keyword evidence="2 10" id="KW-0597">Phosphoprotein</keyword>
<gene>
    <name evidence="10" type="primary">rnfD</name>
    <name evidence="11" type="ORF">OCV61_01750</name>
</gene>
<dbReference type="InterPro" id="IPR011303">
    <property type="entry name" value="RnfD_bac"/>
</dbReference>
<dbReference type="PANTHER" id="PTHR30578:SF0">
    <property type="entry name" value="ION-TRANSLOCATING OXIDOREDUCTASE COMPLEX SUBUNIT D"/>
    <property type="match status" value="1"/>
</dbReference>
<dbReference type="EMBL" id="JAOQJL010000002">
    <property type="protein sequence ID" value="MCU6764132.1"/>
    <property type="molecule type" value="Genomic_DNA"/>
</dbReference>
<dbReference type="Proteomes" id="UP001652409">
    <property type="component" value="Unassembled WGS sequence"/>
</dbReference>
<keyword evidence="7 10" id="KW-0249">Electron transport</keyword>
<comment type="subunit">
    <text evidence="10">The complex is composed of six subunits: RnfA, RnfB, RnfC, RnfD, RnfE and RnfG.</text>
</comment>
<keyword evidence="5 10" id="KW-0812">Transmembrane</keyword>
<evidence type="ECO:0000256" key="6">
    <source>
        <dbReference type="ARBA" id="ARBA00022967"/>
    </source>
</evidence>
<feature type="transmembrane region" description="Helical" evidence="10">
    <location>
        <begin position="93"/>
        <end position="113"/>
    </location>
</feature>
<evidence type="ECO:0000256" key="1">
    <source>
        <dbReference type="ARBA" id="ARBA00022448"/>
    </source>
</evidence>
<evidence type="ECO:0000313" key="12">
    <source>
        <dbReference type="Proteomes" id="UP001652409"/>
    </source>
</evidence>
<dbReference type="NCBIfam" id="TIGR01946">
    <property type="entry name" value="rnfD"/>
    <property type="match status" value="1"/>
</dbReference>
<feature type="transmembrane region" description="Helical" evidence="10">
    <location>
        <begin position="215"/>
        <end position="231"/>
    </location>
</feature>
<dbReference type="RefSeq" id="WP_158420349.1">
    <property type="nucleotide sequence ID" value="NZ_JAOQJL010000002.1"/>
</dbReference>
<proteinExistence type="inferred from homology"/>
<feature type="transmembrane region" description="Helical" evidence="10">
    <location>
        <begin position="20"/>
        <end position="39"/>
    </location>
</feature>
<evidence type="ECO:0000256" key="4">
    <source>
        <dbReference type="ARBA" id="ARBA00022643"/>
    </source>
</evidence>
<keyword evidence="8 10" id="KW-1133">Transmembrane helix</keyword>
<reference evidence="11 12" key="1">
    <citation type="journal article" date="2021" name="ISME Commun">
        <title>Automated analysis of genomic sequences facilitates high-throughput and comprehensive description of bacteria.</title>
        <authorList>
            <person name="Hitch T.C.A."/>
        </authorList>
    </citation>
    <scope>NUCLEOTIDE SEQUENCE [LARGE SCALE GENOMIC DNA]</scope>
    <source>
        <strain evidence="11 12">Sanger_23</strain>
    </source>
</reference>
<keyword evidence="10" id="KW-1003">Cell membrane</keyword>
<evidence type="ECO:0000256" key="10">
    <source>
        <dbReference type="HAMAP-Rule" id="MF_00462"/>
    </source>
</evidence>
<feature type="transmembrane region" description="Helical" evidence="10">
    <location>
        <begin position="270"/>
        <end position="288"/>
    </location>
</feature>
<dbReference type="InterPro" id="IPR004338">
    <property type="entry name" value="NqrB/RnfD"/>
</dbReference>
<organism evidence="11 12">
    <name type="scientific">Blautia ammoniilytica</name>
    <dbReference type="NCBI Taxonomy" id="2981782"/>
    <lineage>
        <taxon>Bacteria</taxon>
        <taxon>Bacillati</taxon>
        <taxon>Bacillota</taxon>
        <taxon>Clostridia</taxon>
        <taxon>Lachnospirales</taxon>
        <taxon>Lachnospiraceae</taxon>
        <taxon>Blautia</taxon>
    </lineage>
</organism>
<comment type="similarity">
    <text evidence="10">Belongs to the NqrB/RnfD family.</text>
</comment>
<feature type="transmembrane region" description="Helical" evidence="10">
    <location>
        <begin position="192"/>
        <end position="209"/>
    </location>
</feature>
<evidence type="ECO:0000256" key="8">
    <source>
        <dbReference type="ARBA" id="ARBA00022989"/>
    </source>
</evidence>
<evidence type="ECO:0000256" key="5">
    <source>
        <dbReference type="ARBA" id="ARBA00022692"/>
    </source>
</evidence>
<evidence type="ECO:0000256" key="9">
    <source>
        <dbReference type="ARBA" id="ARBA00023136"/>
    </source>
</evidence>
<evidence type="ECO:0000256" key="2">
    <source>
        <dbReference type="ARBA" id="ARBA00022553"/>
    </source>
</evidence>